<proteinExistence type="predicted"/>
<evidence type="ECO:0000313" key="1">
    <source>
        <dbReference type="EMBL" id="KAF6023560.1"/>
    </source>
</evidence>
<evidence type="ECO:0000313" key="2">
    <source>
        <dbReference type="Proteomes" id="UP000593567"/>
    </source>
</evidence>
<accession>A0A7J7JBD5</accession>
<gene>
    <name evidence="1" type="ORF">EB796_018130</name>
</gene>
<organism evidence="1 2">
    <name type="scientific">Bugula neritina</name>
    <name type="common">Brown bryozoan</name>
    <name type="synonym">Sertularia neritina</name>
    <dbReference type="NCBI Taxonomy" id="10212"/>
    <lineage>
        <taxon>Eukaryota</taxon>
        <taxon>Metazoa</taxon>
        <taxon>Spiralia</taxon>
        <taxon>Lophotrochozoa</taxon>
        <taxon>Bryozoa</taxon>
        <taxon>Gymnolaemata</taxon>
        <taxon>Cheilostomatida</taxon>
        <taxon>Flustrina</taxon>
        <taxon>Buguloidea</taxon>
        <taxon>Bugulidae</taxon>
        <taxon>Bugula</taxon>
    </lineage>
</organism>
<dbReference type="AlphaFoldDB" id="A0A7J7JBD5"/>
<protein>
    <submittedName>
        <fullName evidence="1">Uncharacterized protein</fullName>
    </submittedName>
</protein>
<keyword evidence="2" id="KW-1185">Reference proteome</keyword>
<name>A0A7J7JBD5_BUGNE</name>
<dbReference type="EMBL" id="VXIV02002698">
    <property type="protein sequence ID" value="KAF6023560.1"/>
    <property type="molecule type" value="Genomic_DNA"/>
</dbReference>
<sequence>MTMYNKTAISKIFNTVGTIGAVPTDIKRIRNFKTNIEPDPVPSPYPMPQGFNYTPSKFSTTNASGLCTAVIGTYSWLKITNTKPLLRVYKTWRINCQKNLE</sequence>
<reference evidence="1" key="1">
    <citation type="submission" date="2020-06" db="EMBL/GenBank/DDBJ databases">
        <title>Draft genome of Bugula neritina, a colonial animal packing powerful symbionts and potential medicines.</title>
        <authorList>
            <person name="Rayko M."/>
        </authorList>
    </citation>
    <scope>NUCLEOTIDE SEQUENCE [LARGE SCALE GENOMIC DNA]</scope>
    <source>
        <strain evidence="1">Kwan_BN1</strain>
    </source>
</reference>
<comment type="caution">
    <text evidence="1">The sequence shown here is derived from an EMBL/GenBank/DDBJ whole genome shotgun (WGS) entry which is preliminary data.</text>
</comment>
<dbReference type="Proteomes" id="UP000593567">
    <property type="component" value="Unassembled WGS sequence"/>
</dbReference>